<organism evidence="4 5">
    <name type="scientific">Mycobacterium intermedium</name>
    <dbReference type="NCBI Taxonomy" id="28445"/>
    <lineage>
        <taxon>Bacteria</taxon>
        <taxon>Bacillati</taxon>
        <taxon>Actinomycetota</taxon>
        <taxon>Actinomycetes</taxon>
        <taxon>Mycobacteriales</taxon>
        <taxon>Mycobacteriaceae</taxon>
        <taxon>Mycobacterium</taxon>
        <taxon>Mycobacterium simiae complex</taxon>
    </lineage>
</organism>
<dbReference type="PANTHER" id="PTHR16305">
    <property type="entry name" value="TESTICULAR SOLUBLE ADENYLYL CYCLASE"/>
    <property type="match status" value="1"/>
</dbReference>
<dbReference type="AlphaFoldDB" id="A0A1E3SJ86"/>
<evidence type="ECO:0000256" key="1">
    <source>
        <dbReference type="ARBA" id="ARBA00022741"/>
    </source>
</evidence>
<dbReference type="InterPro" id="IPR000792">
    <property type="entry name" value="Tscrpt_reg_LuxR_C"/>
</dbReference>
<dbReference type="InterPro" id="IPR041664">
    <property type="entry name" value="AAA_16"/>
</dbReference>
<dbReference type="CDD" id="cd06170">
    <property type="entry name" value="LuxR_C_like"/>
    <property type="match status" value="1"/>
</dbReference>
<dbReference type="SUPFAM" id="SSF52540">
    <property type="entry name" value="P-loop containing nucleoside triphosphate hydrolases"/>
    <property type="match status" value="1"/>
</dbReference>
<dbReference type="Pfam" id="PF00196">
    <property type="entry name" value="GerE"/>
    <property type="match status" value="1"/>
</dbReference>
<evidence type="ECO:0000256" key="2">
    <source>
        <dbReference type="ARBA" id="ARBA00022840"/>
    </source>
</evidence>
<dbReference type="GO" id="GO:0005737">
    <property type="term" value="C:cytoplasm"/>
    <property type="evidence" value="ECO:0007669"/>
    <property type="project" value="TreeGrafter"/>
</dbReference>
<dbReference type="InterPro" id="IPR016032">
    <property type="entry name" value="Sig_transdc_resp-reg_C-effctor"/>
</dbReference>
<dbReference type="GO" id="GO:0006355">
    <property type="term" value="P:regulation of DNA-templated transcription"/>
    <property type="evidence" value="ECO:0007669"/>
    <property type="project" value="InterPro"/>
</dbReference>
<dbReference type="GO" id="GO:0005524">
    <property type="term" value="F:ATP binding"/>
    <property type="evidence" value="ECO:0007669"/>
    <property type="project" value="UniProtKB-KW"/>
</dbReference>
<dbReference type="STRING" id="28445.BHQ20_05700"/>
<dbReference type="InterPro" id="IPR027417">
    <property type="entry name" value="P-loop_NTPase"/>
</dbReference>
<feature type="domain" description="HTH luxR-type" evidence="3">
    <location>
        <begin position="891"/>
        <end position="954"/>
    </location>
</feature>
<evidence type="ECO:0000259" key="3">
    <source>
        <dbReference type="PROSITE" id="PS50043"/>
    </source>
</evidence>
<dbReference type="PANTHER" id="PTHR16305:SF35">
    <property type="entry name" value="TRANSCRIPTIONAL ACTIVATOR DOMAIN"/>
    <property type="match status" value="1"/>
</dbReference>
<evidence type="ECO:0000313" key="4">
    <source>
        <dbReference type="EMBL" id="ORB10175.1"/>
    </source>
</evidence>
<dbReference type="EMBL" id="MVHT01000004">
    <property type="protein sequence ID" value="ORB10175.1"/>
    <property type="molecule type" value="Genomic_DNA"/>
</dbReference>
<keyword evidence="5" id="KW-1185">Reference proteome</keyword>
<sequence>MLLSQAIDLTPCSPEWVGSSATVVNTDRALRLQGRRAECTTLERSTSLARSGQSQVLVLRGEAGIGKTALLDFVAEGASGFRMTRVAGVESEMELPFAALHQLCAPLMDCFGNLPAPQRDALDVAFGRKVGSAPDRFLVGLAVLTLVGAATETRPLIALVDDAQWLDRVSAQTLAFVARRLIAEPVAMIFAVRDDSLEERRDDLAGLPELSVEGLNPADARALLDSVIPGRLDNQVRDRIVAETRGNPLALLELPKGLTVEELAGGFGRPDARPLVGQIEQAFVRRIRSLPGHTQQLLLTAAAEPVGDAALLMRAADQQGLPNDAATGAEAAGLIDVGTRVRFRHPLVRSAAYRSADLMERRRAHRALAEATDSDADPDRRAWHLAIAADGPDESVAVQLERSADRAQARGGMAAAAAFLARATELTSDPARRGARALAAAQAKRDAAAFDAADELIRVAESASLDTLQQARIARLRAQIVFARSRSGEVDAPTVSDAAVGLLDAARKLADLDIAQSRETYLEAVGAALFGGRLCPYGGIPMTAAAARTAPPAASPVRAVDLLLDGIAIRATDGHAASLSTLRDALALLRTEAERDDADGLRWFWQAFPIVQESAAHELWDDETWHHLATHAVRLARDSGALAVLPMALVYRAGVHVQAGEFNAASALIEEADAITAATGYAPLKYHSVLLAALRGAEADGLKLIESALADGVARGEGRVVGLTSYTAALLYNGIGRYEDAFTAARRACDDEDLGLFGWSLVELIEAGARTGERQTALDALRQLEERAVNSGTDWAAGILARSRALLADDQQCESLYQEAIDRLSNTRIAVHLARARLIYGEWLRRCNRRVDARAQLHTAHEMFARMGADAFAERARRELLVTGQKVSKRSAASGSELTAQEAQIARLAGEGLTNPEIAAQLFISTHTVEWHLRKVFVKLGIKSRRQLRGAITG</sequence>
<dbReference type="SUPFAM" id="SSF46894">
    <property type="entry name" value="C-terminal effector domain of the bipartite response regulators"/>
    <property type="match status" value="1"/>
</dbReference>
<evidence type="ECO:0000313" key="5">
    <source>
        <dbReference type="Proteomes" id="UP000192739"/>
    </source>
</evidence>
<protein>
    <submittedName>
        <fullName evidence="4">LuxR family transcriptional regulator</fullName>
    </submittedName>
</protein>
<dbReference type="Pfam" id="PF13191">
    <property type="entry name" value="AAA_16"/>
    <property type="match status" value="1"/>
</dbReference>
<keyword evidence="1" id="KW-0547">Nucleotide-binding</keyword>
<accession>A0A1E3SJ86</accession>
<dbReference type="SMART" id="SM00421">
    <property type="entry name" value="HTH_LUXR"/>
    <property type="match status" value="1"/>
</dbReference>
<reference evidence="4 5" key="1">
    <citation type="submission" date="2017-02" db="EMBL/GenBank/DDBJ databases">
        <title>The new phylogeny of genus Mycobacterium.</title>
        <authorList>
            <person name="Tortoli E."/>
            <person name="Trovato A."/>
            <person name="Cirillo D.M."/>
        </authorList>
    </citation>
    <scope>NUCLEOTIDE SEQUENCE [LARGE SCALE GENOMIC DNA]</scope>
    <source>
        <strain evidence="4 5">DSM 44049</strain>
    </source>
</reference>
<keyword evidence="2" id="KW-0067">ATP-binding</keyword>
<comment type="caution">
    <text evidence="4">The sequence shown here is derived from an EMBL/GenBank/DDBJ whole genome shotgun (WGS) entry which is preliminary data.</text>
</comment>
<proteinExistence type="predicted"/>
<dbReference type="PRINTS" id="PR00038">
    <property type="entry name" value="HTHLUXR"/>
</dbReference>
<name>A0A1E3SJ86_MYCIE</name>
<dbReference type="GO" id="GO:0004016">
    <property type="term" value="F:adenylate cyclase activity"/>
    <property type="evidence" value="ECO:0007669"/>
    <property type="project" value="TreeGrafter"/>
</dbReference>
<dbReference type="Proteomes" id="UP000192739">
    <property type="component" value="Unassembled WGS sequence"/>
</dbReference>
<dbReference type="PROSITE" id="PS50043">
    <property type="entry name" value="HTH_LUXR_2"/>
    <property type="match status" value="1"/>
</dbReference>
<gene>
    <name evidence="4" type="ORF">BST27_02310</name>
</gene>
<dbReference type="GO" id="GO:0003677">
    <property type="term" value="F:DNA binding"/>
    <property type="evidence" value="ECO:0007669"/>
    <property type="project" value="InterPro"/>
</dbReference>
<dbReference type="Gene3D" id="1.10.10.10">
    <property type="entry name" value="Winged helix-like DNA-binding domain superfamily/Winged helix DNA-binding domain"/>
    <property type="match status" value="1"/>
</dbReference>
<dbReference type="InterPro" id="IPR036388">
    <property type="entry name" value="WH-like_DNA-bd_sf"/>
</dbReference>